<evidence type="ECO:0000256" key="9">
    <source>
        <dbReference type="SAM" id="SignalP"/>
    </source>
</evidence>
<dbReference type="GO" id="GO:0004252">
    <property type="term" value="F:serine-type endopeptidase activity"/>
    <property type="evidence" value="ECO:0007669"/>
    <property type="project" value="InterPro"/>
</dbReference>
<dbReference type="GO" id="GO:0005576">
    <property type="term" value="C:extracellular region"/>
    <property type="evidence" value="ECO:0007669"/>
    <property type="project" value="UniProtKB-SubCell"/>
</dbReference>
<dbReference type="Gene3D" id="3.40.50.200">
    <property type="entry name" value="Peptidase S8/S53 domain"/>
    <property type="match status" value="1"/>
</dbReference>
<proteinExistence type="predicted"/>
<feature type="binding site" evidence="8">
    <location>
        <position position="632"/>
    </location>
    <ligand>
        <name>Ca(2+)</name>
        <dbReference type="ChEBI" id="CHEBI:29108"/>
    </ligand>
</feature>
<dbReference type="GeneID" id="54474882"/>
<evidence type="ECO:0000256" key="4">
    <source>
        <dbReference type="ARBA" id="ARBA00022801"/>
    </source>
</evidence>
<dbReference type="InterPro" id="IPR036852">
    <property type="entry name" value="Peptidase_S8/S53_dom_sf"/>
</dbReference>
<evidence type="ECO:0000256" key="8">
    <source>
        <dbReference type="PROSITE-ProRule" id="PRU01032"/>
    </source>
</evidence>
<feature type="binding site" evidence="8">
    <location>
        <position position="652"/>
    </location>
    <ligand>
        <name>Ca(2+)</name>
        <dbReference type="ChEBI" id="CHEBI:29108"/>
    </ligand>
</feature>
<dbReference type="InterPro" id="IPR015366">
    <property type="entry name" value="S53_propep"/>
</dbReference>
<name>A0A6A6PQT1_9PEZI</name>
<feature type="chain" id="PRO_5025423587" evidence="9">
    <location>
        <begin position="19"/>
        <end position="673"/>
    </location>
</feature>
<dbReference type="SMART" id="SM00944">
    <property type="entry name" value="Pro-kuma_activ"/>
    <property type="match status" value="1"/>
</dbReference>
<keyword evidence="7" id="KW-0865">Zymogen</keyword>
<evidence type="ECO:0000259" key="10">
    <source>
        <dbReference type="PROSITE" id="PS51695"/>
    </source>
</evidence>
<dbReference type="Proteomes" id="UP000799767">
    <property type="component" value="Unassembled WGS sequence"/>
</dbReference>
<keyword evidence="6 8" id="KW-0106">Calcium</keyword>
<dbReference type="CDD" id="cd11377">
    <property type="entry name" value="Pro-peptidase_S53"/>
    <property type="match status" value="1"/>
</dbReference>
<dbReference type="GO" id="GO:0008240">
    <property type="term" value="F:tripeptidyl-peptidase activity"/>
    <property type="evidence" value="ECO:0007669"/>
    <property type="project" value="TreeGrafter"/>
</dbReference>
<keyword evidence="3 8" id="KW-0479">Metal-binding</keyword>
<dbReference type="GO" id="GO:0046872">
    <property type="term" value="F:metal ion binding"/>
    <property type="evidence" value="ECO:0007669"/>
    <property type="project" value="UniProtKB-UniRule"/>
</dbReference>
<evidence type="ECO:0000256" key="3">
    <source>
        <dbReference type="ARBA" id="ARBA00022723"/>
    </source>
</evidence>
<reference evidence="11" key="1">
    <citation type="journal article" date="2020" name="Stud. Mycol.">
        <title>101 Dothideomycetes genomes: a test case for predicting lifestyles and emergence of pathogens.</title>
        <authorList>
            <person name="Haridas S."/>
            <person name="Albert R."/>
            <person name="Binder M."/>
            <person name="Bloem J."/>
            <person name="Labutti K."/>
            <person name="Salamov A."/>
            <person name="Andreopoulos B."/>
            <person name="Baker S."/>
            <person name="Barry K."/>
            <person name="Bills G."/>
            <person name="Bluhm B."/>
            <person name="Cannon C."/>
            <person name="Castanera R."/>
            <person name="Culley D."/>
            <person name="Daum C."/>
            <person name="Ezra D."/>
            <person name="Gonzalez J."/>
            <person name="Henrissat B."/>
            <person name="Kuo A."/>
            <person name="Liang C."/>
            <person name="Lipzen A."/>
            <person name="Lutzoni F."/>
            <person name="Magnuson J."/>
            <person name="Mondo S."/>
            <person name="Nolan M."/>
            <person name="Ohm R."/>
            <person name="Pangilinan J."/>
            <person name="Park H.-J."/>
            <person name="Ramirez L."/>
            <person name="Alfaro M."/>
            <person name="Sun H."/>
            <person name="Tritt A."/>
            <person name="Yoshinaga Y."/>
            <person name="Zwiers L.-H."/>
            <person name="Turgeon B."/>
            <person name="Goodwin S."/>
            <person name="Spatafora J."/>
            <person name="Crous P."/>
            <person name="Grigoriev I."/>
        </authorList>
    </citation>
    <scope>NUCLEOTIDE SEQUENCE</scope>
    <source>
        <strain evidence="11">CBS 113389</strain>
    </source>
</reference>
<dbReference type="GO" id="GO:0006508">
    <property type="term" value="P:proteolysis"/>
    <property type="evidence" value="ECO:0007669"/>
    <property type="project" value="UniProtKB-KW"/>
</dbReference>
<keyword evidence="9" id="KW-0732">Signal</keyword>
<evidence type="ECO:0000256" key="1">
    <source>
        <dbReference type="ARBA" id="ARBA00004239"/>
    </source>
</evidence>
<dbReference type="CDD" id="cd04056">
    <property type="entry name" value="Peptidases_S53"/>
    <property type="match status" value="1"/>
</dbReference>
<evidence type="ECO:0000256" key="5">
    <source>
        <dbReference type="ARBA" id="ARBA00022825"/>
    </source>
</evidence>
<protein>
    <submittedName>
        <fullName evidence="11">Putative alkaline serine protease AorO</fullName>
    </submittedName>
</protein>
<dbReference type="AlphaFoldDB" id="A0A6A6PQT1"/>
<evidence type="ECO:0000256" key="2">
    <source>
        <dbReference type="ARBA" id="ARBA00022670"/>
    </source>
</evidence>
<feature type="domain" description="Peptidase S53" evidence="10">
    <location>
        <begin position="213"/>
        <end position="672"/>
    </location>
</feature>
<evidence type="ECO:0000313" key="12">
    <source>
        <dbReference type="Proteomes" id="UP000799767"/>
    </source>
</evidence>
<dbReference type="Pfam" id="PF09286">
    <property type="entry name" value="Pro-kuma_activ"/>
    <property type="match status" value="1"/>
</dbReference>
<gene>
    <name evidence="11" type="ORF">BDY17DRAFT_299305</name>
</gene>
<comment type="subcellular location">
    <subcellularLocation>
        <location evidence="1">Secreted</location>
        <location evidence="1">Extracellular space</location>
    </subcellularLocation>
</comment>
<dbReference type="SUPFAM" id="SSF52743">
    <property type="entry name" value="Subtilisin-like"/>
    <property type="match status" value="1"/>
</dbReference>
<evidence type="ECO:0000313" key="11">
    <source>
        <dbReference type="EMBL" id="KAF2481597.1"/>
    </source>
</evidence>
<evidence type="ECO:0000256" key="7">
    <source>
        <dbReference type="ARBA" id="ARBA00023145"/>
    </source>
</evidence>
<dbReference type="OrthoDB" id="409122at2759"/>
<dbReference type="InterPro" id="IPR050819">
    <property type="entry name" value="Tripeptidyl-peptidase_I"/>
</dbReference>
<keyword evidence="4" id="KW-0378">Hydrolase</keyword>
<dbReference type="PROSITE" id="PS51695">
    <property type="entry name" value="SEDOLISIN"/>
    <property type="match status" value="1"/>
</dbReference>
<organism evidence="11 12">
    <name type="scientific">Neohortaea acidophila</name>
    <dbReference type="NCBI Taxonomy" id="245834"/>
    <lineage>
        <taxon>Eukaryota</taxon>
        <taxon>Fungi</taxon>
        <taxon>Dikarya</taxon>
        <taxon>Ascomycota</taxon>
        <taxon>Pezizomycotina</taxon>
        <taxon>Dothideomycetes</taxon>
        <taxon>Dothideomycetidae</taxon>
        <taxon>Mycosphaerellales</taxon>
        <taxon>Teratosphaeriaceae</taxon>
        <taxon>Neohortaea</taxon>
    </lineage>
</organism>
<dbReference type="RefSeq" id="XP_033588167.1">
    <property type="nucleotide sequence ID" value="XM_033733880.1"/>
</dbReference>
<keyword evidence="5" id="KW-0720">Serine protease</keyword>
<feature type="binding site" evidence="8">
    <location>
        <position position="631"/>
    </location>
    <ligand>
        <name>Ca(2+)</name>
        <dbReference type="ChEBI" id="CHEBI:29108"/>
    </ligand>
</feature>
<evidence type="ECO:0000256" key="6">
    <source>
        <dbReference type="ARBA" id="ARBA00022837"/>
    </source>
</evidence>
<keyword evidence="12" id="KW-1185">Reference proteome</keyword>
<comment type="caution">
    <text evidence="8">Lacks conserved residue(s) required for the propagation of feature annotation.</text>
</comment>
<feature type="binding site" evidence="8">
    <location>
        <position position="650"/>
    </location>
    <ligand>
        <name>Ca(2+)</name>
        <dbReference type="ChEBI" id="CHEBI:29108"/>
    </ligand>
</feature>
<dbReference type="PANTHER" id="PTHR14218:SF19">
    <property type="entry name" value="SERINE PROTEASE AORO, PUTATIVE (AFU_ORTHOLOGUE AFUA_6G10250)-RELATED"/>
    <property type="match status" value="1"/>
</dbReference>
<dbReference type="SUPFAM" id="SSF54897">
    <property type="entry name" value="Protease propeptides/inhibitors"/>
    <property type="match status" value="1"/>
</dbReference>
<keyword evidence="2 11" id="KW-0645">Protease</keyword>
<comment type="cofactor">
    <cofactor evidence="8">
        <name>Ca(2+)</name>
        <dbReference type="ChEBI" id="CHEBI:29108"/>
    </cofactor>
    <text evidence="8">Binds 1 Ca(2+) ion per subunit.</text>
</comment>
<feature type="signal peptide" evidence="9">
    <location>
        <begin position="1"/>
        <end position="18"/>
    </location>
</feature>
<accession>A0A6A6PQT1</accession>
<dbReference type="PANTHER" id="PTHR14218">
    <property type="entry name" value="PROTEASE S8 TRIPEPTIDYL PEPTIDASE I CLN2"/>
    <property type="match status" value="1"/>
</dbReference>
<dbReference type="EMBL" id="MU001637">
    <property type="protein sequence ID" value="KAF2481597.1"/>
    <property type="molecule type" value="Genomic_DNA"/>
</dbReference>
<sequence length="673" mass="73263">MVTSAAILVVASITLALAVPHTHVIHEQRDVTSPRWAKRDRVVPEKKLPMRIALAQSNLDTLHDLLMDVSHPSSLNYGKHWTADEVGDRFQPSSEAVDAVTNWLIDGGIPAQSIVQSENKAWLHFHAPSRKVEALLHADYHEYQDALTGGVLPACERYHVPADIQKHIDYIHPGIRLVSPRTNPSGGIEKRAIGSIVTEKLPSPTSLKTCDKAVTAACIAALYNITEGRLANPNNSMGIFESELDPWNQVELNRFFTAFASRIPNGTHPIDHNIDGGMARTNNISLAGPESTDIQLSYPIVYPQSITVFNVDDLHYQSEANDTYTWGFNTLLDAIDGSYCTYKAYGEKGDLLGIDPTYPDPGPEGYNSTLQCGVFKPTNVISFSYAGWEADVPISYQLRQCNEFAKLALQGTTFVFASGDSGVGDYPDTLPGQGFNGPTGCLGPDRNIYNPAWPLTCPYVTGVGGTQINNGDTIYDPQHVFFQPFEPRKMYKNANGTSGGGFSNIHPIPDYQKKALDTYFTQHNPPQKSYCKLATDDPSNPYALPNLTALAGNTGGVYNRAGRGFPDVAANAVNIAAFFGPDYLTASGTSGAAPVFASIINRINEERLAMGKKPVGFINPVLYQHPEILTDITLGSNPGCYQPGFNATPGWDPVTGLGTPNFPKMLELWMSLP</sequence>
<dbReference type="InterPro" id="IPR030400">
    <property type="entry name" value="Sedolisin_dom"/>
</dbReference>